<protein>
    <submittedName>
        <fullName evidence="3">Antitoxin ChpS</fullName>
    </submittedName>
</protein>
<dbReference type="Gene3D" id="3.30.460.10">
    <property type="entry name" value="Beta Polymerase, domain 2"/>
    <property type="match status" value="1"/>
</dbReference>
<dbReference type="Proteomes" id="UP000239648">
    <property type="component" value="Unassembled WGS sequence"/>
</dbReference>
<proteinExistence type="predicted"/>
<feature type="domain" description="Polymerase nucleotidyl transferase" evidence="1">
    <location>
        <begin position="62"/>
        <end position="119"/>
    </location>
</feature>
<gene>
    <name evidence="3" type="ORF">B0H24_104410</name>
    <name evidence="2" type="ORF">BY455_14310</name>
</gene>
<organism evidence="3 4">
    <name type="scientific">Marinobacter persicus</name>
    <dbReference type="NCBI Taxonomy" id="930118"/>
    <lineage>
        <taxon>Bacteria</taxon>
        <taxon>Pseudomonadati</taxon>
        <taxon>Pseudomonadota</taxon>
        <taxon>Gammaproteobacteria</taxon>
        <taxon>Pseudomonadales</taxon>
        <taxon>Marinobacteraceae</taxon>
        <taxon>Marinobacter</taxon>
    </lineage>
</organism>
<evidence type="ECO:0000313" key="2">
    <source>
        <dbReference type="EMBL" id="PPK49907.1"/>
    </source>
</evidence>
<evidence type="ECO:0000313" key="3">
    <source>
        <dbReference type="EMBL" id="PPK51583.1"/>
    </source>
</evidence>
<dbReference type="EMBL" id="PTIT01000043">
    <property type="protein sequence ID" value="PPK49907.1"/>
    <property type="molecule type" value="Genomic_DNA"/>
</dbReference>
<comment type="caution">
    <text evidence="3">The sequence shown here is derived from an EMBL/GenBank/DDBJ whole genome shotgun (WGS) entry which is preliminary data.</text>
</comment>
<keyword evidence="5" id="KW-1185">Reference proteome</keyword>
<accession>A0A2S6G2A4</accession>
<dbReference type="InterPro" id="IPR043519">
    <property type="entry name" value="NT_sf"/>
</dbReference>
<dbReference type="PANTHER" id="PTHR33933">
    <property type="entry name" value="NUCLEOTIDYLTRANSFERASE"/>
    <property type="match status" value="1"/>
</dbReference>
<evidence type="ECO:0000259" key="1">
    <source>
        <dbReference type="Pfam" id="PF01909"/>
    </source>
</evidence>
<dbReference type="Proteomes" id="UP000239446">
    <property type="component" value="Unassembled WGS sequence"/>
</dbReference>
<dbReference type="InterPro" id="IPR052548">
    <property type="entry name" value="Type_VII_TA_antitoxin"/>
</dbReference>
<dbReference type="GO" id="GO:0016779">
    <property type="term" value="F:nucleotidyltransferase activity"/>
    <property type="evidence" value="ECO:0007669"/>
    <property type="project" value="InterPro"/>
</dbReference>
<reference evidence="3 4" key="2">
    <citation type="submission" date="2018-02" db="EMBL/GenBank/DDBJ databases">
        <title>Subsurface microbial communities from deep shales in Ohio and West Virginia, USA.</title>
        <authorList>
            <person name="Wrighton K."/>
        </authorList>
    </citation>
    <scope>NUCLEOTIDE SEQUENCE [LARGE SCALE GENOMIC DNA]</scope>
    <source>
        <strain evidence="3 4">UTICA-S1B9</strain>
    </source>
</reference>
<reference evidence="2 5" key="1">
    <citation type="submission" date="2018-02" db="EMBL/GenBank/DDBJ databases">
        <title>Deep subsurface shale carbon reservoir microbial communities from Ohio and West Virginia, USA.</title>
        <authorList>
            <person name="Wrighton K."/>
        </authorList>
    </citation>
    <scope>NUCLEOTIDE SEQUENCE [LARGE SCALE GENOMIC DNA]</scope>
    <source>
        <strain evidence="2 5">UTICA-S1B6</strain>
    </source>
</reference>
<dbReference type="InterPro" id="IPR002934">
    <property type="entry name" value="Polymerase_NTP_transf_dom"/>
</dbReference>
<dbReference type="SUPFAM" id="SSF81301">
    <property type="entry name" value="Nucleotidyltransferase"/>
    <property type="match status" value="1"/>
</dbReference>
<evidence type="ECO:0000313" key="4">
    <source>
        <dbReference type="Proteomes" id="UP000239446"/>
    </source>
</evidence>
<dbReference type="AlphaFoldDB" id="A0A2S6G2A4"/>
<dbReference type="Pfam" id="PF01909">
    <property type="entry name" value="NTP_transf_2"/>
    <property type="match status" value="1"/>
</dbReference>
<sequence>MKGHIMTKRKSYKLDELLSQCDPEAPKPSELKAWDDTTTVGLEQDVMGDQVDIRQAVLVFAEKLRGQYEATQLILFGSRARGDYHTESDADVAVILPGNPGDFVETKLAMADLAFDTLLEMGVLIQAFPVWESEWAHPASYSNPDILRNIAREGIIIWSSSQS</sequence>
<dbReference type="CDD" id="cd05403">
    <property type="entry name" value="NT_KNTase_like"/>
    <property type="match status" value="1"/>
</dbReference>
<evidence type="ECO:0000313" key="5">
    <source>
        <dbReference type="Proteomes" id="UP000239648"/>
    </source>
</evidence>
<dbReference type="PANTHER" id="PTHR33933:SF1">
    <property type="entry name" value="PROTEIN ADENYLYLTRANSFERASE MNTA-RELATED"/>
    <property type="match status" value="1"/>
</dbReference>
<dbReference type="EMBL" id="PTIU01000044">
    <property type="protein sequence ID" value="PPK51583.1"/>
    <property type="molecule type" value="Genomic_DNA"/>
</dbReference>
<name>A0A2S6G2A4_9GAMM</name>